<dbReference type="EMBL" id="JAHHHV010000004">
    <property type="protein sequence ID" value="MBW4464028.1"/>
    <property type="molecule type" value="Genomic_DNA"/>
</dbReference>
<keyword evidence="1" id="KW-1133">Transmembrane helix</keyword>
<organism evidence="3 4">
    <name type="scientific">Pegethrix bostrychoides GSE-TBD4-15B</name>
    <dbReference type="NCBI Taxonomy" id="2839662"/>
    <lineage>
        <taxon>Bacteria</taxon>
        <taxon>Bacillati</taxon>
        <taxon>Cyanobacteriota</taxon>
        <taxon>Cyanophyceae</taxon>
        <taxon>Oculatellales</taxon>
        <taxon>Oculatellaceae</taxon>
        <taxon>Pegethrix</taxon>
    </lineage>
</organism>
<dbReference type="AlphaFoldDB" id="A0A951P7J1"/>
<name>A0A951P7J1_9CYAN</name>
<proteinExistence type="predicted"/>
<evidence type="ECO:0000256" key="1">
    <source>
        <dbReference type="SAM" id="Phobius"/>
    </source>
</evidence>
<reference evidence="3" key="2">
    <citation type="journal article" date="2022" name="Microbiol. Resour. Announc.">
        <title>Metagenome Sequencing to Explore Phylogenomics of Terrestrial Cyanobacteria.</title>
        <authorList>
            <person name="Ward R.D."/>
            <person name="Stajich J.E."/>
            <person name="Johansen J.R."/>
            <person name="Huntemann M."/>
            <person name="Clum A."/>
            <person name="Foster B."/>
            <person name="Foster B."/>
            <person name="Roux S."/>
            <person name="Palaniappan K."/>
            <person name="Varghese N."/>
            <person name="Mukherjee S."/>
            <person name="Reddy T.B.K."/>
            <person name="Daum C."/>
            <person name="Copeland A."/>
            <person name="Chen I.A."/>
            <person name="Ivanova N.N."/>
            <person name="Kyrpides N.C."/>
            <person name="Shapiro N."/>
            <person name="Eloe-Fadrosh E.A."/>
            <person name="Pietrasiak N."/>
        </authorList>
    </citation>
    <scope>NUCLEOTIDE SEQUENCE</scope>
    <source>
        <strain evidence="3">GSE-TBD4-15B</strain>
    </source>
</reference>
<evidence type="ECO:0000313" key="4">
    <source>
        <dbReference type="Proteomes" id="UP000707356"/>
    </source>
</evidence>
<gene>
    <name evidence="3" type="ORF">KME07_01130</name>
</gene>
<keyword evidence="1" id="KW-0472">Membrane</keyword>
<dbReference type="Proteomes" id="UP000707356">
    <property type="component" value="Unassembled WGS sequence"/>
</dbReference>
<evidence type="ECO:0000313" key="3">
    <source>
        <dbReference type="EMBL" id="MBW4464028.1"/>
    </source>
</evidence>
<feature type="domain" description="CHASE2" evidence="2">
    <location>
        <begin position="414"/>
        <end position="723"/>
    </location>
</feature>
<reference evidence="3" key="1">
    <citation type="submission" date="2021-05" db="EMBL/GenBank/DDBJ databases">
        <authorList>
            <person name="Pietrasiak N."/>
            <person name="Ward R."/>
            <person name="Stajich J.E."/>
            <person name="Kurbessoian T."/>
        </authorList>
    </citation>
    <scope>NUCLEOTIDE SEQUENCE</scope>
    <source>
        <strain evidence="3">GSE-TBD4-15B</strain>
    </source>
</reference>
<dbReference type="Pfam" id="PF05226">
    <property type="entry name" value="CHASE2"/>
    <property type="match status" value="1"/>
</dbReference>
<feature type="transmembrane region" description="Helical" evidence="1">
    <location>
        <begin position="707"/>
        <end position="728"/>
    </location>
</feature>
<evidence type="ECO:0000259" key="2">
    <source>
        <dbReference type="SMART" id="SM01080"/>
    </source>
</evidence>
<feature type="transmembrane region" description="Helical" evidence="1">
    <location>
        <begin position="735"/>
        <end position="757"/>
    </location>
</feature>
<protein>
    <submittedName>
        <fullName evidence="3">CHASE2 domain-containing protein</fullName>
    </submittedName>
</protein>
<accession>A0A951P7J1</accession>
<dbReference type="SMART" id="SM01080">
    <property type="entry name" value="CHASE2"/>
    <property type="match status" value="1"/>
</dbReference>
<sequence>MSHFIVLNLGVGDLQNGCASVIAQVLNKAEKQYPMRYVGSLPPAPELEQLYRRWQLLYREFYRERGASGFSATRAITISSSGVTHFSEVEFSDLAQQLRWCLNTWLNAESFHSIDRKLSRLFDPTDSIQVTIQTNDPILRRLPWHLWNFFEDFPQAEVALSVAEYERLDRPQSTGAVRILAVLGNSHNIDLQSERQVIEALPNAAPLFLNQPSHAELHEQLWDQQGWDVLFFAGHSQTEAQATGETGRLYISDEDSLTLNQLRNGLKRAIRQGLKLAIFNSCDGLGLAQALADLHIPQVIVMRELVPDAVAQAFFREFLSQFSRGQSLYAAVREAREKLEQFEGEYPCATWLPLICQNPAEEPMRWRTLREPLQELFQKPSVRLASPARPRWPVLLASLLVAGSAVSIRHLGGFQTWDLRAFDQLMRLRPAEAPDPRLLLVTITDQDVQQQDAQERRGASLSDQALAQLLNKLRPHQPRVVGLDLYRDFPVDPASGLVAQLQQTPQFVAVCEVGDGAGTKPLAGIPAARISFSDMPIDPDGVVRRQILGMAAAPGFCVTDTAFSLRLAQLYLSAQGIQTSRDAAGTVKIGQTPFPPLRPDSGSYHQLDALGYQVMLNYRAANPPSAQVTLGEILSGALDAQLAELVRDRVVWIGTVDPSFKDYFLMPYSQSDPMQKMPGVVIQAQMTSQILSAVLDQRPLLVSLPNWGAALWIWGWSGLGAVGAGLLYCRSPLSLGLAGIGAVVALGGISYGCLLQGV</sequence>
<dbReference type="InterPro" id="IPR024983">
    <property type="entry name" value="CHAT_dom"/>
</dbReference>
<comment type="caution">
    <text evidence="3">The sequence shown here is derived from an EMBL/GenBank/DDBJ whole genome shotgun (WGS) entry which is preliminary data.</text>
</comment>
<dbReference type="InterPro" id="IPR007890">
    <property type="entry name" value="CHASE2"/>
</dbReference>
<keyword evidence="1" id="KW-0812">Transmembrane</keyword>
<dbReference type="Pfam" id="PF12770">
    <property type="entry name" value="CHAT"/>
    <property type="match status" value="1"/>
</dbReference>